<feature type="domain" description="SnoaL-like" evidence="1">
    <location>
        <begin position="15"/>
        <end position="140"/>
    </location>
</feature>
<comment type="caution">
    <text evidence="2">The sequence shown here is derived from an EMBL/GenBank/DDBJ whole genome shotgun (WGS) entry which is preliminary data.</text>
</comment>
<dbReference type="EMBL" id="JBEPLU010000003">
    <property type="protein sequence ID" value="MET3528522.1"/>
    <property type="molecule type" value="Genomic_DNA"/>
</dbReference>
<organism evidence="2 3">
    <name type="scientific">Phenylobacterium koreense</name>
    <dbReference type="NCBI Taxonomy" id="266125"/>
    <lineage>
        <taxon>Bacteria</taxon>
        <taxon>Pseudomonadati</taxon>
        <taxon>Pseudomonadota</taxon>
        <taxon>Alphaproteobacteria</taxon>
        <taxon>Caulobacterales</taxon>
        <taxon>Caulobacteraceae</taxon>
        <taxon>Phenylobacterium</taxon>
    </lineage>
</organism>
<gene>
    <name evidence="2" type="ORF">ABID41_003661</name>
</gene>
<evidence type="ECO:0000313" key="2">
    <source>
        <dbReference type="EMBL" id="MET3528522.1"/>
    </source>
</evidence>
<proteinExistence type="predicted"/>
<dbReference type="Proteomes" id="UP001549110">
    <property type="component" value="Unassembled WGS sequence"/>
</dbReference>
<sequence>MNGIKDGIVAYEVGEAIRRAKSRYCRFVDTKQWEAFERLALPDAPFTFRDVAGEIIQQFASPREMVAASRPLLAGARSLHRVSNSELTWRDDNTVAAIWAMTDRIVFPARDGQGDVSLRGAGHYHELWTRAGDGWRLAELELQRTFLELGPDATATSGAVSLFD</sequence>
<dbReference type="InterPro" id="IPR032710">
    <property type="entry name" value="NTF2-like_dom_sf"/>
</dbReference>
<keyword evidence="3" id="KW-1185">Reference proteome</keyword>
<evidence type="ECO:0000259" key="1">
    <source>
        <dbReference type="Pfam" id="PF13577"/>
    </source>
</evidence>
<dbReference type="InterPro" id="IPR037401">
    <property type="entry name" value="SnoaL-like"/>
</dbReference>
<evidence type="ECO:0000313" key="3">
    <source>
        <dbReference type="Proteomes" id="UP001549110"/>
    </source>
</evidence>
<reference evidence="2 3" key="1">
    <citation type="submission" date="2024-06" db="EMBL/GenBank/DDBJ databases">
        <title>Genomic Encyclopedia of Type Strains, Phase IV (KMG-IV): sequencing the most valuable type-strain genomes for metagenomic binning, comparative biology and taxonomic classification.</title>
        <authorList>
            <person name="Goeker M."/>
        </authorList>
    </citation>
    <scope>NUCLEOTIDE SEQUENCE [LARGE SCALE GENOMIC DNA]</scope>
    <source>
        <strain evidence="2 3">DSM 17809</strain>
    </source>
</reference>
<accession>A0ABV2ENK6</accession>
<protein>
    <recommendedName>
        <fullName evidence="1">SnoaL-like domain-containing protein</fullName>
    </recommendedName>
</protein>
<name>A0ABV2ENK6_9CAUL</name>
<dbReference type="RefSeq" id="WP_354298391.1">
    <property type="nucleotide sequence ID" value="NZ_JBEPLU010000003.1"/>
</dbReference>
<dbReference type="Gene3D" id="3.10.450.50">
    <property type="match status" value="1"/>
</dbReference>
<dbReference type="SUPFAM" id="SSF54427">
    <property type="entry name" value="NTF2-like"/>
    <property type="match status" value="1"/>
</dbReference>
<dbReference type="Pfam" id="PF13577">
    <property type="entry name" value="SnoaL_4"/>
    <property type="match status" value="1"/>
</dbReference>